<dbReference type="PANTHER" id="PTHR42785">
    <property type="entry name" value="DNA TOPOISOMERASE, TYPE IA, CORE"/>
    <property type="match status" value="1"/>
</dbReference>
<accession>A0A248ZXE4</accession>
<dbReference type="PANTHER" id="PTHR42785:SF1">
    <property type="entry name" value="DNA TOPOISOMERASE"/>
    <property type="match status" value="1"/>
</dbReference>
<evidence type="ECO:0000259" key="1">
    <source>
        <dbReference type="Pfam" id="PF01396"/>
    </source>
</evidence>
<dbReference type="SUPFAM" id="SSF57783">
    <property type="entry name" value="Zinc beta-ribbon"/>
    <property type="match status" value="3"/>
</dbReference>
<dbReference type="GO" id="GO:0005694">
    <property type="term" value="C:chromosome"/>
    <property type="evidence" value="ECO:0007669"/>
    <property type="project" value="InterPro"/>
</dbReference>
<dbReference type="GO" id="GO:0003917">
    <property type="term" value="F:DNA topoisomerase type I (single strand cut, ATP-independent) activity"/>
    <property type="evidence" value="ECO:0007669"/>
    <property type="project" value="InterPro"/>
</dbReference>
<dbReference type="Pfam" id="PF01396">
    <property type="entry name" value="Zn_ribbon_Top1"/>
    <property type="match status" value="4"/>
</dbReference>
<keyword evidence="3" id="KW-0413">Isomerase</keyword>
<feature type="domain" description="DNA topoisomerase type IA zn finger" evidence="1">
    <location>
        <begin position="141"/>
        <end position="177"/>
    </location>
</feature>
<dbReference type="STRING" id="75985.WC39_03065"/>
<evidence type="ECO:0000313" key="4">
    <source>
        <dbReference type="Proteomes" id="UP000254031"/>
    </source>
</evidence>
<dbReference type="Proteomes" id="UP000254031">
    <property type="component" value="Unassembled WGS sequence"/>
</dbReference>
<dbReference type="EMBL" id="UGPN01000002">
    <property type="protein sequence ID" value="STY64865.1"/>
    <property type="molecule type" value="Genomic_DNA"/>
</dbReference>
<dbReference type="InterPro" id="IPR000380">
    <property type="entry name" value="Topo_IA"/>
</dbReference>
<proteinExistence type="predicted"/>
<dbReference type="GO" id="GO:0006265">
    <property type="term" value="P:DNA topological change"/>
    <property type="evidence" value="ECO:0007669"/>
    <property type="project" value="InterPro"/>
</dbReference>
<dbReference type="KEGG" id="mhay:VK67_03065"/>
<dbReference type="EC" id="5.99.1.2" evidence="3"/>
<feature type="domain" description="DNA topoisomerase type IA zn finger" evidence="1">
    <location>
        <begin position="100"/>
        <end position="135"/>
    </location>
</feature>
<gene>
    <name evidence="3" type="primary">topA_2</name>
    <name evidence="2" type="synonym">topA_8</name>
    <name evidence="2" type="ORF">NCTC10638_04055</name>
    <name evidence="3" type="ORF">NCTC9380_02313</name>
</gene>
<dbReference type="RefSeq" id="WP_006249590.1">
    <property type="nucleotide sequence ID" value="NZ_CP011098.1"/>
</dbReference>
<evidence type="ECO:0000313" key="2">
    <source>
        <dbReference type="EMBL" id="STY64865.1"/>
    </source>
</evidence>
<feature type="domain" description="DNA topoisomerase type IA zn finger" evidence="1">
    <location>
        <begin position="57"/>
        <end position="90"/>
    </location>
</feature>
<reference evidence="4 5" key="1">
    <citation type="submission" date="2018-06" db="EMBL/GenBank/DDBJ databases">
        <authorList>
            <consortium name="Pathogen Informatics"/>
            <person name="Doyle S."/>
        </authorList>
    </citation>
    <scope>NUCLEOTIDE SEQUENCE [LARGE SCALE GENOMIC DNA]</scope>
    <source>
        <strain evidence="2 5">NCTC10638</strain>
        <strain evidence="3 4">NCTC9380</strain>
    </source>
</reference>
<dbReference type="AlphaFoldDB" id="A0A248ZXE4"/>
<organism evidence="3 4">
    <name type="scientific">Mannheimia haemolytica</name>
    <name type="common">Pasteurella haemolytica</name>
    <dbReference type="NCBI Taxonomy" id="75985"/>
    <lineage>
        <taxon>Bacteria</taxon>
        <taxon>Pseudomonadati</taxon>
        <taxon>Pseudomonadota</taxon>
        <taxon>Gammaproteobacteria</taxon>
        <taxon>Pasteurellales</taxon>
        <taxon>Pasteurellaceae</taxon>
        <taxon>Mannheimia</taxon>
    </lineage>
</organism>
<dbReference type="KEGG" id="mhaq:WC39_03065"/>
<dbReference type="Proteomes" id="UP000254802">
    <property type="component" value="Unassembled WGS sequence"/>
</dbReference>
<evidence type="ECO:0000313" key="5">
    <source>
        <dbReference type="Proteomes" id="UP000254802"/>
    </source>
</evidence>
<dbReference type="InterPro" id="IPR013498">
    <property type="entry name" value="Topo_IA_Znf"/>
</dbReference>
<dbReference type="GO" id="GO:0003677">
    <property type="term" value="F:DNA binding"/>
    <property type="evidence" value="ECO:0007669"/>
    <property type="project" value="InterPro"/>
</dbReference>
<dbReference type="OrthoDB" id="6412825at2"/>
<name>A0A248ZXE4_MANHA</name>
<dbReference type="EMBL" id="UGPL01000006">
    <property type="protein sequence ID" value="STY66981.1"/>
    <property type="molecule type" value="Genomic_DNA"/>
</dbReference>
<feature type="domain" description="DNA topoisomerase type IA zn finger" evidence="1">
    <location>
        <begin position="11"/>
        <end position="46"/>
    </location>
</feature>
<protein>
    <submittedName>
        <fullName evidence="3">DNA topoisomerase 1</fullName>
        <ecNumber evidence="3">5.99.1.2</ecNumber>
    </submittedName>
</protein>
<dbReference type="GeneID" id="67368234"/>
<evidence type="ECO:0000313" key="3">
    <source>
        <dbReference type="EMBL" id="STY66981.1"/>
    </source>
</evidence>
<sequence length="178" mass="19984">MVLFKSTKQTETCPQCGSPLQIKQGKKGLFLGCSAYPECDYIKPLHQAGHIIKQLDELCPECGGNLQLKQGNYGIFIGCSHYPECHFIVHEEAEVEEEFDCPECKQHKLIARKGRSGKIFYGCIGFPNCKFTLATRPINHLCEKCGCELATIKKIKGKQFTICANKSCQHQTELKPNE</sequence>
<dbReference type="Gene3D" id="3.30.65.10">
    <property type="entry name" value="Bacterial Topoisomerase I, domain 1"/>
    <property type="match status" value="3"/>
</dbReference>